<dbReference type="Proteomes" id="UP000053766">
    <property type="component" value="Unassembled WGS sequence"/>
</dbReference>
<name>A0A0D8XQK2_DICVI</name>
<evidence type="ECO:0000313" key="2">
    <source>
        <dbReference type="Proteomes" id="UP000053766"/>
    </source>
</evidence>
<gene>
    <name evidence="1" type="ORF">DICVIV_07121</name>
</gene>
<protein>
    <submittedName>
        <fullName evidence="1">Uncharacterized protein</fullName>
    </submittedName>
</protein>
<reference evidence="2" key="2">
    <citation type="journal article" date="2016" name="Sci. Rep.">
        <title>Dictyocaulus viviparus genome, variome and transcriptome elucidate lungworm biology and support future intervention.</title>
        <authorList>
            <person name="McNulty S.N."/>
            <person name="Strube C."/>
            <person name="Rosa B.A."/>
            <person name="Martin J.C."/>
            <person name="Tyagi R."/>
            <person name="Choi Y.J."/>
            <person name="Wang Q."/>
            <person name="Hallsworth Pepin K."/>
            <person name="Zhang X."/>
            <person name="Ozersky P."/>
            <person name="Wilson R.K."/>
            <person name="Sternberg P.W."/>
            <person name="Gasser R.B."/>
            <person name="Mitreva M."/>
        </authorList>
    </citation>
    <scope>NUCLEOTIDE SEQUENCE [LARGE SCALE GENOMIC DNA]</scope>
    <source>
        <strain evidence="2">HannoverDv2000</strain>
    </source>
</reference>
<accession>A0A0D8XQK2</accession>
<keyword evidence="2" id="KW-1185">Reference proteome</keyword>
<reference evidence="1 2" key="1">
    <citation type="submission" date="2013-11" db="EMBL/GenBank/DDBJ databases">
        <title>Draft genome of the bovine lungworm Dictyocaulus viviparus.</title>
        <authorList>
            <person name="Mitreva M."/>
        </authorList>
    </citation>
    <scope>NUCLEOTIDE SEQUENCE [LARGE SCALE GENOMIC DNA]</scope>
    <source>
        <strain evidence="1 2">HannoverDv2000</strain>
    </source>
</reference>
<evidence type="ECO:0000313" key="1">
    <source>
        <dbReference type="EMBL" id="KJH46795.1"/>
    </source>
</evidence>
<dbReference type="EMBL" id="KN716334">
    <property type="protein sequence ID" value="KJH46795.1"/>
    <property type="molecule type" value="Genomic_DNA"/>
</dbReference>
<dbReference type="OrthoDB" id="191061at2759"/>
<organism evidence="1 2">
    <name type="scientific">Dictyocaulus viviparus</name>
    <name type="common">Bovine lungworm</name>
    <dbReference type="NCBI Taxonomy" id="29172"/>
    <lineage>
        <taxon>Eukaryota</taxon>
        <taxon>Metazoa</taxon>
        <taxon>Ecdysozoa</taxon>
        <taxon>Nematoda</taxon>
        <taxon>Chromadorea</taxon>
        <taxon>Rhabditida</taxon>
        <taxon>Rhabditina</taxon>
        <taxon>Rhabditomorpha</taxon>
        <taxon>Strongyloidea</taxon>
        <taxon>Metastrongylidae</taxon>
        <taxon>Dictyocaulus</taxon>
    </lineage>
</organism>
<proteinExistence type="predicted"/>
<sequence length="66" mass="7510">MSITKRNLRKLSNKGPAFRIAQLAVQQPQLQRVVGRIADYDPLNGNWGSTAQSRNSEKLKKVLEWC</sequence>
<dbReference type="AlphaFoldDB" id="A0A0D8XQK2"/>